<feature type="transmembrane region" description="Helical" evidence="1">
    <location>
        <begin position="36"/>
        <end position="53"/>
    </location>
</feature>
<dbReference type="InterPro" id="IPR047784">
    <property type="entry name" value="TrgA"/>
</dbReference>
<protein>
    <recommendedName>
        <fullName evidence="4">Tellurium resistance protein</fullName>
    </recommendedName>
</protein>
<evidence type="ECO:0000313" key="2">
    <source>
        <dbReference type="EMBL" id="SEW11736.1"/>
    </source>
</evidence>
<name>A0A1I0PC75_9RHOB</name>
<gene>
    <name evidence="2" type="ORF">SAMN04488515_1137</name>
</gene>
<proteinExistence type="predicted"/>
<dbReference type="EMBL" id="FOIZ01000001">
    <property type="protein sequence ID" value="SEW11736.1"/>
    <property type="molecule type" value="Genomic_DNA"/>
</dbReference>
<reference evidence="2 3" key="1">
    <citation type="submission" date="2016-10" db="EMBL/GenBank/DDBJ databases">
        <authorList>
            <person name="de Groot N.N."/>
        </authorList>
    </citation>
    <scope>NUCLEOTIDE SEQUENCE [LARGE SCALE GENOMIC DNA]</scope>
    <source>
        <strain evidence="2 3">DSM 17925</strain>
    </source>
</reference>
<dbReference type="STRING" id="364200.SAMN04488515_1137"/>
<feature type="transmembrane region" description="Helical" evidence="1">
    <location>
        <begin position="116"/>
        <end position="142"/>
    </location>
</feature>
<evidence type="ECO:0000313" key="3">
    <source>
        <dbReference type="Proteomes" id="UP000199167"/>
    </source>
</evidence>
<dbReference type="NCBIfam" id="NF033773">
    <property type="entry name" value="tellur_TrgA"/>
    <property type="match status" value="1"/>
</dbReference>
<sequence>MPTAGRLTAAIAFAVIGGYIATLISPLFEDGKQPSWWYPLCVLSGLWAGWVVVGKRAGRGYSSAVGNGITGVIAQCFWIIFLMSFADMIKKSLRKSYDGPVEAVVNVFEIMAEYGFAFWSPTLAGIIIGCGVAGGLFAEFFAKRFP</sequence>
<dbReference type="Proteomes" id="UP000199167">
    <property type="component" value="Unassembled WGS sequence"/>
</dbReference>
<keyword evidence="1" id="KW-0472">Membrane</keyword>
<accession>A0A1I0PC75</accession>
<dbReference type="AlphaFoldDB" id="A0A1I0PC75"/>
<keyword evidence="1" id="KW-0812">Transmembrane</keyword>
<evidence type="ECO:0000256" key="1">
    <source>
        <dbReference type="SAM" id="Phobius"/>
    </source>
</evidence>
<feature type="transmembrane region" description="Helical" evidence="1">
    <location>
        <begin position="7"/>
        <end position="24"/>
    </location>
</feature>
<keyword evidence="1" id="KW-1133">Transmembrane helix</keyword>
<dbReference type="OrthoDB" id="7869508at2"/>
<dbReference type="RefSeq" id="WP_089991315.1">
    <property type="nucleotide sequence ID" value="NZ_FOIZ01000001.1"/>
</dbReference>
<organism evidence="2 3">
    <name type="scientific">Cognatiyoonia koreensis</name>
    <dbReference type="NCBI Taxonomy" id="364200"/>
    <lineage>
        <taxon>Bacteria</taxon>
        <taxon>Pseudomonadati</taxon>
        <taxon>Pseudomonadota</taxon>
        <taxon>Alphaproteobacteria</taxon>
        <taxon>Rhodobacterales</taxon>
        <taxon>Paracoccaceae</taxon>
        <taxon>Cognatiyoonia</taxon>
    </lineage>
</organism>
<evidence type="ECO:0008006" key="4">
    <source>
        <dbReference type="Google" id="ProtNLM"/>
    </source>
</evidence>
<keyword evidence="3" id="KW-1185">Reference proteome</keyword>
<feature type="transmembrane region" description="Helical" evidence="1">
    <location>
        <begin position="65"/>
        <end position="86"/>
    </location>
</feature>